<dbReference type="SUPFAM" id="SSF56029">
    <property type="entry name" value="Monooxygenase (hydroxylase) regulatory protein"/>
    <property type="match status" value="1"/>
</dbReference>
<comment type="caution">
    <text evidence="2">The sequence shown here is derived from an EMBL/GenBank/DDBJ whole genome shotgun (WGS) entry which is preliminary data.</text>
</comment>
<organism evidence="2 3">
    <name type="scientific">Halarcobacter mediterraneus</name>
    <dbReference type="NCBI Taxonomy" id="2023153"/>
    <lineage>
        <taxon>Bacteria</taxon>
        <taxon>Pseudomonadati</taxon>
        <taxon>Campylobacterota</taxon>
        <taxon>Epsilonproteobacteria</taxon>
        <taxon>Campylobacterales</taxon>
        <taxon>Arcobacteraceae</taxon>
        <taxon>Halarcobacter</taxon>
    </lineage>
</organism>
<keyword evidence="2" id="KW-0560">Oxidoreductase</keyword>
<dbReference type="AlphaFoldDB" id="A0A4Q1AWF8"/>
<dbReference type="InterPro" id="IPR036889">
    <property type="entry name" value="mOase_MmoB_DmpM_sf"/>
</dbReference>
<sequence length="91" mass="10104">MSSSVALLCLQATEDGRAIAQAIKEDNEGVIITNKPAMIQIEREGRIEVNASTVSEVLGREWDPEELQLVLISLGGQVEEDDEQFVVYWDN</sequence>
<evidence type="ECO:0000313" key="2">
    <source>
        <dbReference type="EMBL" id="RXK13401.1"/>
    </source>
</evidence>
<dbReference type="Proteomes" id="UP000289718">
    <property type="component" value="Unassembled WGS sequence"/>
</dbReference>
<accession>A0A4Q1AWF8</accession>
<gene>
    <name evidence="2" type="ORF">CP965_06255</name>
</gene>
<proteinExistence type="inferred from homology"/>
<dbReference type="Pfam" id="PF02406">
    <property type="entry name" value="MmoB_DmpM"/>
    <property type="match status" value="1"/>
</dbReference>
<protein>
    <submittedName>
        <fullName evidence="2">Monooxygenase</fullName>
    </submittedName>
</protein>
<keyword evidence="3" id="KW-1185">Reference proteome</keyword>
<dbReference type="Gene3D" id="3.90.56.10">
    <property type="entry name" value="Monooxygenase component MmoB/DmpM"/>
    <property type="match status" value="1"/>
</dbReference>
<comment type="similarity">
    <text evidence="1">Belongs to the TmoD/XamoD family.</text>
</comment>
<reference evidence="2 3" key="1">
    <citation type="submission" date="2017-09" db="EMBL/GenBank/DDBJ databases">
        <title>Genomics of the genus Arcobacter.</title>
        <authorList>
            <person name="Perez-Cataluna A."/>
            <person name="Figueras M.J."/>
            <person name="Salas-Masso N."/>
        </authorList>
    </citation>
    <scope>NUCLEOTIDE SEQUENCE [LARGE SCALE GENOMIC DNA]</scope>
    <source>
        <strain evidence="2 3">F156-34</strain>
    </source>
</reference>
<dbReference type="InterPro" id="IPR003454">
    <property type="entry name" value="MOase_MmoB_DmpM"/>
</dbReference>
<dbReference type="GO" id="GO:0004497">
    <property type="term" value="F:monooxygenase activity"/>
    <property type="evidence" value="ECO:0007669"/>
    <property type="project" value="UniProtKB-KW"/>
</dbReference>
<evidence type="ECO:0000313" key="3">
    <source>
        <dbReference type="Proteomes" id="UP000289718"/>
    </source>
</evidence>
<name>A0A4Q1AWF8_9BACT</name>
<dbReference type="EMBL" id="NXIE01000002">
    <property type="protein sequence ID" value="RXK13401.1"/>
    <property type="molecule type" value="Genomic_DNA"/>
</dbReference>
<evidence type="ECO:0000256" key="1">
    <source>
        <dbReference type="ARBA" id="ARBA00006313"/>
    </source>
</evidence>
<keyword evidence="2" id="KW-0503">Monooxygenase</keyword>
<dbReference type="OrthoDB" id="9805636at2"/>
<dbReference type="RefSeq" id="WP_129061223.1">
    <property type="nucleotide sequence ID" value="NZ_NXIE01000002.1"/>
</dbReference>